<dbReference type="Proteomes" id="UP000033092">
    <property type="component" value="Chromosome"/>
</dbReference>
<dbReference type="SUPFAM" id="SSF89447">
    <property type="entry name" value="AbrB/MazE/MraZ-like"/>
    <property type="match status" value="1"/>
</dbReference>
<evidence type="ECO:0008006" key="3">
    <source>
        <dbReference type="Google" id="ProtNLM"/>
    </source>
</evidence>
<name>A0A0E3LAT8_9EURY</name>
<dbReference type="EMBL" id="CP009507">
    <property type="protein sequence ID" value="AKB32596.1"/>
    <property type="molecule type" value="Genomic_DNA"/>
</dbReference>
<gene>
    <name evidence="1" type="ORF">MSSIH_1906</name>
</gene>
<organism evidence="1 2">
    <name type="scientific">Methanosarcina siciliae HI350</name>
    <dbReference type="NCBI Taxonomy" id="1434119"/>
    <lineage>
        <taxon>Archaea</taxon>
        <taxon>Methanobacteriati</taxon>
        <taxon>Methanobacteriota</taxon>
        <taxon>Stenosarchaea group</taxon>
        <taxon>Methanomicrobia</taxon>
        <taxon>Methanosarcinales</taxon>
        <taxon>Methanosarcinaceae</taxon>
        <taxon>Methanosarcina</taxon>
    </lineage>
</organism>
<dbReference type="Gene3D" id="2.10.260.10">
    <property type="match status" value="1"/>
</dbReference>
<sequence>MKFNFKKRKIQKVKYSFLIPLPTDWVNNMGLSKGKEVKIEMLDDHSLKITPAFEDNQTKTEPRALTAMTM</sequence>
<dbReference type="HOGENOM" id="CLU_2784102_0_0_2"/>
<dbReference type="PATRIC" id="fig|1434119.4.peg.2448"/>
<reference evidence="1 2" key="1">
    <citation type="submission" date="2014-07" db="EMBL/GenBank/DDBJ databases">
        <title>Methanogenic archaea and the global carbon cycle.</title>
        <authorList>
            <person name="Henriksen J.R."/>
            <person name="Luke J."/>
            <person name="Reinhart S."/>
            <person name="Benedict M.N."/>
            <person name="Youngblut N.D."/>
            <person name="Metcalf M.E."/>
            <person name="Whitaker R.J."/>
            <person name="Metcalf W.W."/>
        </authorList>
    </citation>
    <scope>NUCLEOTIDE SEQUENCE [LARGE SCALE GENOMIC DNA]</scope>
    <source>
        <strain evidence="1 2">HI350</strain>
    </source>
</reference>
<dbReference type="AlphaFoldDB" id="A0A0E3LAT8"/>
<dbReference type="KEGG" id="msz:MSSIH_1906"/>
<protein>
    <recommendedName>
        <fullName evidence="3">SpoVT-AbrB domain-containing protein</fullName>
    </recommendedName>
</protein>
<dbReference type="InterPro" id="IPR037914">
    <property type="entry name" value="SpoVT-AbrB_sf"/>
</dbReference>
<evidence type="ECO:0000313" key="1">
    <source>
        <dbReference type="EMBL" id="AKB32596.1"/>
    </source>
</evidence>
<proteinExistence type="predicted"/>
<accession>A0A0E3LAT8</accession>
<evidence type="ECO:0000313" key="2">
    <source>
        <dbReference type="Proteomes" id="UP000033092"/>
    </source>
</evidence>